<feature type="domain" description="HTH luxR-type" evidence="1">
    <location>
        <begin position="148"/>
        <end position="213"/>
    </location>
</feature>
<dbReference type="PANTHER" id="PTHR45566:SF1">
    <property type="entry name" value="HTH-TYPE TRANSCRIPTIONAL REGULATOR YHJB-RELATED"/>
    <property type="match status" value="1"/>
</dbReference>
<reference evidence="2 5" key="1">
    <citation type="submission" date="2009-10" db="EMBL/GenBank/DDBJ databases">
        <authorList>
            <consortium name="Los Alamos National Laboratory (LANL)"/>
            <consortium name="National Microbial Pathogen Data Resource (NMPDR)"/>
            <person name="Munk A.C."/>
            <person name="Chertkov O."/>
            <person name="Tapia R."/>
            <person name="Green L."/>
            <person name="Rogers Y."/>
            <person name="Detter J.C."/>
            <person name="Bruce D."/>
            <person name="Brettin T.S."/>
            <person name="Colwell R.R."/>
            <person name="Huq A."/>
            <person name="Grim C.J."/>
            <person name="Hasan N.A."/>
            <person name="Bartels D."/>
            <person name="Vonstein V."/>
        </authorList>
    </citation>
    <scope>NUCLEOTIDE SEQUENCE [LARGE SCALE GENOMIC DNA]</scope>
    <source>
        <strain evidence="2 5">CIP 102891</strain>
    </source>
</reference>
<dbReference type="InterPro" id="IPR000792">
    <property type="entry name" value="Tscrpt_reg_LuxR_C"/>
</dbReference>
<dbReference type="PROSITE" id="PS00622">
    <property type="entry name" value="HTH_LUXR_1"/>
    <property type="match status" value="1"/>
</dbReference>
<dbReference type="PATRIC" id="fig|675816.5.peg.1529"/>
<accession>C9QEV0</accession>
<organism evidence="3 4">
    <name type="scientific">Vibrio orientalis CIP 102891 = ATCC 33934</name>
    <dbReference type="NCBI Taxonomy" id="675816"/>
    <lineage>
        <taxon>Bacteria</taxon>
        <taxon>Pseudomonadati</taxon>
        <taxon>Pseudomonadota</taxon>
        <taxon>Gammaproteobacteria</taxon>
        <taxon>Vibrionales</taxon>
        <taxon>Vibrionaceae</taxon>
        <taxon>Vibrio</taxon>
        <taxon>Vibrio oreintalis group</taxon>
    </lineage>
</organism>
<evidence type="ECO:0000313" key="3">
    <source>
        <dbReference type="EMBL" id="EGU51357.1"/>
    </source>
</evidence>
<dbReference type="PANTHER" id="PTHR45566">
    <property type="entry name" value="HTH-TYPE TRANSCRIPTIONAL REGULATOR YHJB-RELATED"/>
    <property type="match status" value="1"/>
</dbReference>
<reference evidence="3" key="2">
    <citation type="submission" date="2011-08" db="EMBL/GenBank/DDBJ databases">
        <authorList>
            <person name="Hoffman M."/>
            <person name="Strain E.A."/>
            <person name="Brown E."/>
            <person name="Allard M.W."/>
        </authorList>
    </citation>
    <scope>NUCLEOTIDE SEQUENCE</scope>
    <source>
        <strain evidence="3">CIP 102891</strain>
    </source>
</reference>
<evidence type="ECO:0000313" key="5">
    <source>
        <dbReference type="Proteomes" id="UP000003515"/>
    </source>
</evidence>
<dbReference type="GO" id="GO:0006355">
    <property type="term" value="P:regulation of DNA-templated transcription"/>
    <property type="evidence" value="ECO:0007669"/>
    <property type="project" value="InterPro"/>
</dbReference>
<evidence type="ECO:0000313" key="4">
    <source>
        <dbReference type="Proteomes" id="UP000002817"/>
    </source>
</evidence>
<protein>
    <submittedName>
        <fullName evidence="3">LuxR family transcripitonal regulator</fullName>
    </submittedName>
    <submittedName>
        <fullName evidence="2">Response regulator VbsA</fullName>
    </submittedName>
</protein>
<reference evidence="3 4" key="3">
    <citation type="journal article" date="2012" name="Int. J. Syst. Evol. Microbiol.">
        <title>Vibrio caribbeanicus sp. nov., isolated from the marine sponge Scleritoderma cyanea.</title>
        <authorList>
            <person name="Hoffmann M."/>
            <person name="Monday S.R."/>
            <person name="Allard M.W."/>
            <person name="Strain E.A."/>
            <person name="Whittaker P."/>
            <person name="Naum M."/>
            <person name="McCarthy P.J."/>
            <person name="Lopez J.V."/>
            <person name="Fischer M."/>
            <person name="Brown E.W."/>
        </authorList>
    </citation>
    <scope>NUCLEOTIDE SEQUENCE [LARGE SCALE GENOMIC DNA]</scope>
    <source>
        <strain evidence="3">CIP 102891</strain>
        <strain evidence="4">CIP 102891 / ATCC 33934</strain>
    </source>
</reference>
<keyword evidence="5" id="KW-1185">Reference proteome</keyword>
<dbReference type="InterPro" id="IPR051015">
    <property type="entry name" value="EvgA-like"/>
</dbReference>
<gene>
    <name evidence="2" type="ORF">VIA_001820</name>
    <name evidence="3" type="ORF">VIOR3934_20831</name>
</gene>
<dbReference type="SMART" id="SM00421">
    <property type="entry name" value="HTH_LUXR"/>
    <property type="match status" value="1"/>
</dbReference>
<dbReference type="Pfam" id="PF00196">
    <property type="entry name" value="GerE"/>
    <property type="match status" value="1"/>
</dbReference>
<dbReference type="Proteomes" id="UP000003515">
    <property type="component" value="Unassembled WGS sequence"/>
</dbReference>
<dbReference type="Gene3D" id="3.40.50.2300">
    <property type="match status" value="1"/>
</dbReference>
<sequence>MDYSNQSIYEVVMLQDNSIHFIVIEPQPLLRHSLTELVASQPFVGNVYALSDCSDVEAILQTKPVHGIIFDPTNDLSAASELMTFLAESRPHIYTIAYSMNMTSSYRRLFDTMNIMGIVSRLDSIETLQASLMAAAHGYAFKKHKNCEQANEVYLSQRELTVLKLLTAGHRNKEVARRLNISDKTVSTYKKRVLDKFNVSHIMDLVPKVNSCESFLTAR</sequence>
<dbReference type="CDD" id="cd06170">
    <property type="entry name" value="LuxR_C_like"/>
    <property type="match status" value="1"/>
</dbReference>
<proteinExistence type="predicted"/>
<evidence type="ECO:0000259" key="1">
    <source>
        <dbReference type="PROSITE" id="PS50043"/>
    </source>
</evidence>
<dbReference type="InterPro" id="IPR016032">
    <property type="entry name" value="Sig_transdc_resp-reg_C-effctor"/>
</dbReference>
<dbReference type="EMBL" id="AFWH01000018">
    <property type="protein sequence ID" value="EGU51357.1"/>
    <property type="molecule type" value="Genomic_DNA"/>
</dbReference>
<evidence type="ECO:0000313" key="2">
    <source>
        <dbReference type="EMBL" id="EEX94660.1"/>
    </source>
</evidence>
<dbReference type="OrthoDB" id="9796655at2"/>
<dbReference type="InterPro" id="IPR011006">
    <property type="entry name" value="CheY-like_superfamily"/>
</dbReference>
<dbReference type="AlphaFoldDB" id="C9QEV0"/>
<dbReference type="EMBL" id="ACZV01000004">
    <property type="protein sequence ID" value="EEX94660.1"/>
    <property type="molecule type" value="Genomic_DNA"/>
</dbReference>
<dbReference type="SUPFAM" id="SSF52172">
    <property type="entry name" value="CheY-like"/>
    <property type="match status" value="1"/>
</dbReference>
<dbReference type="Proteomes" id="UP000002817">
    <property type="component" value="Unassembled WGS sequence"/>
</dbReference>
<dbReference type="STRING" id="675816.VIA_001820"/>
<dbReference type="eggNOG" id="COG2197">
    <property type="taxonomic scope" value="Bacteria"/>
</dbReference>
<dbReference type="SUPFAM" id="SSF46894">
    <property type="entry name" value="C-terminal effector domain of the bipartite response regulators"/>
    <property type="match status" value="1"/>
</dbReference>
<dbReference type="GO" id="GO:0003677">
    <property type="term" value="F:DNA binding"/>
    <property type="evidence" value="ECO:0007669"/>
    <property type="project" value="InterPro"/>
</dbReference>
<dbReference type="PROSITE" id="PS50043">
    <property type="entry name" value="HTH_LUXR_2"/>
    <property type="match status" value="1"/>
</dbReference>
<dbReference type="PRINTS" id="PR00038">
    <property type="entry name" value="HTHLUXR"/>
</dbReference>
<name>C9QEV0_VIBOR</name>
<comment type="caution">
    <text evidence="3">The sequence shown here is derived from an EMBL/GenBank/DDBJ whole genome shotgun (WGS) entry which is preliminary data.</text>
</comment>